<dbReference type="OrthoDB" id="196140at2759"/>
<keyword evidence="1" id="KW-0812">Transmembrane</keyword>
<dbReference type="EMBL" id="KZ819603">
    <property type="protein sequence ID" value="PWN35063.1"/>
    <property type="molecule type" value="Genomic_DNA"/>
</dbReference>
<dbReference type="Pfam" id="PF12853">
    <property type="entry name" value="NADH_u_ox_C"/>
    <property type="match status" value="1"/>
</dbReference>
<keyword evidence="1" id="KW-0472">Membrane</keyword>
<evidence type="ECO:0000313" key="4">
    <source>
        <dbReference type="EMBL" id="PWN35063.1"/>
    </source>
</evidence>
<feature type="transmembrane region" description="Helical" evidence="1">
    <location>
        <begin position="60"/>
        <end position="81"/>
    </location>
</feature>
<feature type="domain" description="NADH-ubiquinone oxidoreductase 21kDa subunit C-terminal fungi" evidence="3">
    <location>
        <begin position="112"/>
        <end position="157"/>
    </location>
</feature>
<feature type="transmembrane region" description="Helical" evidence="1">
    <location>
        <begin position="31"/>
        <end position="48"/>
    </location>
</feature>
<dbReference type="InParanoid" id="A0A316VFH1"/>
<evidence type="ECO:0000259" key="2">
    <source>
        <dbReference type="Pfam" id="PF10785"/>
    </source>
</evidence>
<evidence type="ECO:0000256" key="1">
    <source>
        <dbReference type="SAM" id="Phobius"/>
    </source>
</evidence>
<evidence type="ECO:0000313" key="5">
    <source>
        <dbReference type="Proteomes" id="UP000245771"/>
    </source>
</evidence>
<gene>
    <name evidence="4" type="ORF">FA14DRAFT_121767</name>
</gene>
<keyword evidence="5" id="KW-1185">Reference proteome</keyword>
<dbReference type="PANTHER" id="PTHR34062">
    <property type="entry name" value="OXIDOREDUCTASE 21 KDA SUBUNIT, PUTATIVE (AFU_ORTHOLOGUE AFUA_4G04750)-RELATED"/>
    <property type="match status" value="1"/>
</dbReference>
<dbReference type="PANTHER" id="PTHR34062:SF1">
    <property type="entry name" value="NADH-UBIQUINONE OXIDOREDUCTASE 21KDA SUBUNIT N-TERMINAL DOMAIN-CONTAINING PROTEIN"/>
    <property type="match status" value="1"/>
</dbReference>
<dbReference type="GeneID" id="37018263"/>
<dbReference type="InterPro" id="IPR024549">
    <property type="entry name" value="NADH-UbQ_OxRdtase_su21_C_fun"/>
</dbReference>
<dbReference type="InterPro" id="IPR019721">
    <property type="entry name" value="NADH-UbQ_OxRdtase_su21_N"/>
</dbReference>
<protein>
    <recommendedName>
        <fullName evidence="6">NADH-ubiquinone oxidoreductase 21 kDa subunit</fullName>
    </recommendedName>
</protein>
<organism evidence="4 5">
    <name type="scientific">Meira miltonrushii</name>
    <dbReference type="NCBI Taxonomy" id="1280837"/>
    <lineage>
        <taxon>Eukaryota</taxon>
        <taxon>Fungi</taxon>
        <taxon>Dikarya</taxon>
        <taxon>Basidiomycota</taxon>
        <taxon>Ustilaginomycotina</taxon>
        <taxon>Exobasidiomycetes</taxon>
        <taxon>Exobasidiales</taxon>
        <taxon>Brachybasidiaceae</taxon>
        <taxon>Meira</taxon>
    </lineage>
</organism>
<reference evidence="4 5" key="1">
    <citation type="journal article" date="2018" name="Mol. Biol. Evol.">
        <title>Broad Genomic Sampling Reveals a Smut Pathogenic Ancestry of the Fungal Clade Ustilaginomycotina.</title>
        <authorList>
            <person name="Kijpornyongpan T."/>
            <person name="Mondo S.J."/>
            <person name="Barry K."/>
            <person name="Sandor L."/>
            <person name="Lee J."/>
            <person name="Lipzen A."/>
            <person name="Pangilinan J."/>
            <person name="LaButti K."/>
            <person name="Hainaut M."/>
            <person name="Henrissat B."/>
            <person name="Grigoriev I.V."/>
            <person name="Spatafora J.W."/>
            <person name="Aime M.C."/>
        </authorList>
    </citation>
    <scope>NUCLEOTIDE SEQUENCE [LARGE SCALE GENOMIC DNA]</scope>
    <source>
        <strain evidence="4 5">MCA 3882</strain>
    </source>
</reference>
<dbReference type="InterPro" id="IPR053229">
    <property type="entry name" value="NADH-Q_oxidrdct_subunit"/>
</dbReference>
<evidence type="ECO:0000259" key="3">
    <source>
        <dbReference type="Pfam" id="PF12853"/>
    </source>
</evidence>
<evidence type="ECO:0008006" key="6">
    <source>
        <dbReference type="Google" id="ProtNLM"/>
    </source>
</evidence>
<name>A0A316VFH1_9BASI</name>
<dbReference type="Proteomes" id="UP000245771">
    <property type="component" value="Unassembled WGS sequence"/>
</dbReference>
<dbReference type="AlphaFoldDB" id="A0A316VFH1"/>
<dbReference type="RefSeq" id="XP_025355365.1">
    <property type="nucleotide sequence ID" value="XM_025496482.1"/>
</dbReference>
<dbReference type="STRING" id="1280837.A0A316VFH1"/>
<proteinExistence type="predicted"/>
<dbReference type="Pfam" id="PF10785">
    <property type="entry name" value="NADH-u_ox-rdase"/>
    <property type="match status" value="1"/>
</dbReference>
<feature type="domain" description="NADH-ubiquinone oxidoreductase 21kDa subunit N-terminal" evidence="2">
    <location>
        <begin position="7"/>
        <end position="93"/>
    </location>
</feature>
<sequence length="164" mass="18300">MPVPQENSPYPQIDVDPHFRRVVQNFRQSDYLAWGAATAVFPGALYFMEQIDPTRPPRGGLRSALRLGTFLGACGGFLLAYQRSSFRLWGWQENAIEVKRAEEQGDSAPGLDTSASDMSPYMQGVSHRNSVFSQLKFSTLPWFNLTNHPHHGQGVQKEGGESSE</sequence>
<accession>A0A316VFH1</accession>
<keyword evidence="1" id="KW-1133">Transmembrane helix</keyword>